<evidence type="ECO:0000256" key="1">
    <source>
        <dbReference type="ARBA" id="ARBA00001231"/>
    </source>
</evidence>
<feature type="active site" description="Proton donor" evidence="8">
    <location>
        <position position="494"/>
    </location>
</feature>
<keyword evidence="4" id="KW-0732">Signal</keyword>
<keyword evidence="6" id="KW-0325">Glycoprotein</keyword>
<evidence type="ECO:0000259" key="11">
    <source>
        <dbReference type="Pfam" id="PF14845"/>
    </source>
</evidence>
<dbReference type="SUPFAM" id="SSF51445">
    <property type="entry name" value="(Trans)glycosidases"/>
    <property type="match status" value="1"/>
</dbReference>
<dbReference type="SUPFAM" id="SSF55545">
    <property type="entry name" value="beta-N-acetylhexosaminidase-like domain"/>
    <property type="match status" value="1"/>
</dbReference>
<name>A0A8J4TMK3_9TREM</name>
<dbReference type="Gene3D" id="3.20.20.80">
    <property type="entry name" value="Glycosidases"/>
    <property type="match status" value="1"/>
</dbReference>
<dbReference type="AlphaFoldDB" id="A0A8J4TMK3"/>
<dbReference type="Gene3D" id="3.30.379.10">
    <property type="entry name" value="Chitobiase/beta-hexosaminidase domain 2-like"/>
    <property type="match status" value="1"/>
</dbReference>
<evidence type="ECO:0000256" key="6">
    <source>
        <dbReference type="ARBA" id="ARBA00023180"/>
    </source>
</evidence>
<organism evidence="12 13">
    <name type="scientific">Paragonimus heterotremus</name>
    <dbReference type="NCBI Taxonomy" id="100268"/>
    <lineage>
        <taxon>Eukaryota</taxon>
        <taxon>Metazoa</taxon>
        <taxon>Spiralia</taxon>
        <taxon>Lophotrochozoa</taxon>
        <taxon>Platyhelminthes</taxon>
        <taxon>Trematoda</taxon>
        <taxon>Digenea</taxon>
        <taxon>Plagiorchiida</taxon>
        <taxon>Troglotremata</taxon>
        <taxon>Troglotrematidae</taxon>
        <taxon>Paragonimus</taxon>
    </lineage>
</organism>
<gene>
    <name evidence="12" type="ORF">PHET_01062</name>
</gene>
<comment type="similarity">
    <text evidence="2">Belongs to the glycosyl hydrolase 20 family.</text>
</comment>
<keyword evidence="9" id="KW-0472">Membrane</keyword>
<dbReference type="InterPro" id="IPR029019">
    <property type="entry name" value="HEX_eukaryotic_N"/>
</dbReference>
<evidence type="ECO:0000256" key="3">
    <source>
        <dbReference type="ARBA" id="ARBA00012663"/>
    </source>
</evidence>
<evidence type="ECO:0000256" key="9">
    <source>
        <dbReference type="SAM" id="Phobius"/>
    </source>
</evidence>
<protein>
    <recommendedName>
        <fullName evidence="3">beta-N-acetylhexosaminidase</fullName>
        <ecNumber evidence="3">3.2.1.52</ecNumber>
    </recommendedName>
</protein>
<dbReference type="InterPro" id="IPR029018">
    <property type="entry name" value="Hex-like_dom2"/>
</dbReference>
<dbReference type="FunFam" id="3.20.20.80:FF:000063">
    <property type="entry name" value="Beta-hexosaminidase"/>
    <property type="match status" value="1"/>
</dbReference>
<evidence type="ECO:0000256" key="7">
    <source>
        <dbReference type="ARBA" id="ARBA00023295"/>
    </source>
</evidence>
<keyword evidence="9" id="KW-0812">Transmembrane</keyword>
<evidence type="ECO:0000256" key="2">
    <source>
        <dbReference type="ARBA" id="ARBA00006285"/>
    </source>
</evidence>
<keyword evidence="9" id="KW-1133">Transmembrane helix</keyword>
<dbReference type="GO" id="GO:0030203">
    <property type="term" value="P:glycosaminoglycan metabolic process"/>
    <property type="evidence" value="ECO:0007669"/>
    <property type="project" value="TreeGrafter"/>
</dbReference>
<dbReference type="PANTHER" id="PTHR22600">
    <property type="entry name" value="BETA-HEXOSAMINIDASE"/>
    <property type="match status" value="1"/>
</dbReference>
<keyword evidence="13" id="KW-1185">Reference proteome</keyword>
<feature type="non-terminal residue" evidence="12">
    <location>
        <position position="1"/>
    </location>
</feature>
<dbReference type="EC" id="3.2.1.52" evidence="3"/>
<dbReference type="GO" id="GO:0004563">
    <property type="term" value="F:beta-N-acetylhexosaminidase activity"/>
    <property type="evidence" value="ECO:0007669"/>
    <property type="project" value="UniProtKB-EC"/>
</dbReference>
<proteinExistence type="inferred from homology"/>
<feature type="transmembrane region" description="Helical" evidence="9">
    <location>
        <begin position="21"/>
        <end position="51"/>
    </location>
</feature>
<dbReference type="InterPro" id="IPR015883">
    <property type="entry name" value="Glyco_hydro_20_cat"/>
</dbReference>
<evidence type="ECO:0000256" key="4">
    <source>
        <dbReference type="ARBA" id="ARBA00022729"/>
    </source>
</evidence>
<sequence length="779" mass="88703">LKRFFFTLYFSCLRTHGIKTDYAIFLLLTTLTIMVICARFLFLAAASLILFRNRGTAVELEHPQPPPVGPPDPIFPPNLPWKPQENVAPTEWDRKKAAPVDRFYLDGQWKFESVAGLVVPVLHAPQPTFGMVFPLPFWWTATQEIFSVDTHGLDFRVTGGLNYILKASRCSRFCLSSLDHFNAIERYKRLILTRTGLSAYAAHWSHQQSILSRTSRPSVTTAGTAGTVPEFAEKASAVWSDARTKWIYEKFDFQPKPRSGRPIRQVLVHVKSLAGSDWPSSEMDESYELLVDNGAIYLLANETWGALRGLESLSQLMWRTSDKTQVYINRTHISDRPRFAHRGLLVDTSRHYISKSVLFTNLEAMAYNKLNVFHWHIVDDNSYPYQSQRFPNLSKKGAYNERQVYTPQDIKEVVEFARLRGIRVIPEFDIPGHTRSLAYGKPEILSQCRSSDEPTVHFGPLNPFSSQTYRFLSHLLTEVTDLFPDEYIHLGGDEVESVCWDSDPDVIRAREKLQLSSTQIHEYFWRRVPNLVTDIGKHHPEKRRKVILWEDVLQHVNELPKSLVTHIWRPDSGINAVHTGTIIYSSCWYLDNLFDIRKWASYYLCDPIEKLGLSLTKNPQSVLGGEACMWSEYQSDDTIIQKIWPVTSAIAERLWSPDFVNSLERVGPRIEEQRCRMTSRGIPQSVLQGPGSCEFAGAVSSFFDNELLSDVSQRFGNVVPDTDHPIGFTVILLLCFSAGVLVGAAAVFCAFRPQRTGQFHASESFSFGSDGFSVTYSHL</sequence>
<dbReference type="GO" id="GO:0005975">
    <property type="term" value="P:carbohydrate metabolic process"/>
    <property type="evidence" value="ECO:0007669"/>
    <property type="project" value="InterPro"/>
</dbReference>
<feature type="transmembrane region" description="Helical" evidence="9">
    <location>
        <begin position="726"/>
        <end position="751"/>
    </location>
</feature>
<dbReference type="Pfam" id="PF00728">
    <property type="entry name" value="Glyco_hydro_20"/>
    <property type="match status" value="1"/>
</dbReference>
<dbReference type="GO" id="GO:0016020">
    <property type="term" value="C:membrane"/>
    <property type="evidence" value="ECO:0007669"/>
    <property type="project" value="TreeGrafter"/>
</dbReference>
<keyword evidence="7" id="KW-0326">Glycosidase</keyword>
<dbReference type="EMBL" id="LUCH01000369">
    <property type="protein sequence ID" value="KAF5405327.1"/>
    <property type="molecule type" value="Genomic_DNA"/>
</dbReference>
<comment type="catalytic activity">
    <reaction evidence="1">
        <text>Hydrolysis of terminal non-reducing N-acetyl-D-hexosamine residues in N-acetyl-beta-D-hexosaminides.</text>
        <dbReference type="EC" id="3.2.1.52"/>
    </reaction>
</comment>
<comment type="caution">
    <text evidence="12">The sequence shown here is derived from an EMBL/GenBank/DDBJ whole genome shotgun (WGS) entry which is preliminary data.</text>
</comment>
<dbReference type="InterPro" id="IPR017853">
    <property type="entry name" value="GH"/>
</dbReference>
<dbReference type="InterPro" id="IPR025705">
    <property type="entry name" value="Beta_hexosaminidase_sua/sub"/>
</dbReference>
<dbReference type="PRINTS" id="PR00738">
    <property type="entry name" value="GLHYDRLASE20"/>
</dbReference>
<dbReference type="OrthoDB" id="428480at2759"/>
<feature type="domain" description="Beta-hexosaminidase eukaryotic type N-terminal" evidence="11">
    <location>
        <begin position="245"/>
        <end position="316"/>
    </location>
</feature>
<dbReference type="GO" id="GO:0006689">
    <property type="term" value="P:ganglioside catabolic process"/>
    <property type="evidence" value="ECO:0007669"/>
    <property type="project" value="TreeGrafter"/>
</dbReference>
<accession>A0A8J4TMK3</accession>
<feature type="domain" description="Glycoside hydrolase family 20 catalytic" evidence="10">
    <location>
        <begin position="339"/>
        <end position="657"/>
    </location>
</feature>
<evidence type="ECO:0000256" key="8">
    <source>
        <dbReference type="PIRSR" id="PIRSR625705-1"/>
    </source>
</evidence>
<evidence type="ECO:0000313" key="13">
    <source>
        <dbReference type="Proteomes" id="UP000748531"/>
    </source>
</evidence>
<dbReference type="Proteomes" id="UP000748531">
    <property type="component" value="Unassembled WGS sequence"/>
</dbReference>
<evidence type="ECO:0000256" key="5">
    <source>
        <dbReference type="ARBA" id="ARBA00022801"/>
    </source>
</evidence>
<evidence type="ECO:0000259" key="10">
    <source>
        <dbReference type="Pfam" id="PF00728"/>
    </source>
</evidence>
<dbReference type="PANTHER" id="PTHR22600:SF21">
    <property type="entry name" value="BETA-HEXOSAMINIDASE A"/>
    <property type="match status" value="1"/>
</dbReference>
<keyword evidence="5" id="KW-0378">Hydrolase</keyword>
<reference evidence="12" key="1">
    <citation type="submission" date="2019-05" db="EMBL/GenBank/DDBJ databases">
        <title>Annotation for the trematode Paragonimus heterotremus.</title>
        <authorList>
            <person name="Choi Y.-J."/>
        </authorList>
    </citation>
    <scope>NUCLEOTIDE SEQUENCE</scope>
    <source>
        <strain evidence="12">LC</strain>
    </source>
</reference>
<dbReference type="Pfam" id="PF14845">
    <property type="entry name" value="Glycohydro_20b2"/>
    <property type="match status" value="1"/>
</dbReference>
<evidence type="ECO:0000313" key="12">
    <source>
        <dbReference type="EMBL" id="KAF5405327.1"/>
    </source>
</evidence>
<dbReference type="GO" id="GO:0005764">
    <property type="term" value="C:lysosome"/>
    <property type="evidence" value="ECO:0007669"/>
    <property type="project" value="TreeGrafter"/>
</dbReference>